<feature type="active site" description="Proton donor" evidence="8">
    <location>
        <position position="37"/>
    </location>
</feature>
<comment type="similarity">
    <text evidence="2 8">Belongs to the pantothenate synthetase family.</text>
</comment>
<proteinExistence type="inferred from homology"/>
<dbReference type="Gene3D" id="3.40.50.620">
    <property type="entry name" value="HUPs"/>
    <property type="match status" value="1"/>
</dbReference>
<feature type="binding site" evidence="8">
    <location>
        <position position="61"/>
    </location>
    <ligand>
        <name>(R)-pantoate</name>
        <dbReference type="ChEBI" id="CHEBI:15980"/>
    </ligand>
</feature>
<evidence type="ECO:0000256" key="2">
    <source>
        <dbReference type="ARBA" id="ARBA00009256"/>
    </source>
</evidence>
<dbReference type="GO" id="GO:0015940">
    <property type="term" value="P:pantothenate biosynthetic process"/>
    <property type="evidence" value="ECO:0007669"/>
    <property type="project" value="UniProtKB-UniRule"/>
</dbReference>
<dbReference type="EC" id="6.3.2.1" evidence="8"/>
<dbReference type="InterPro" id="IPR042176">
    <property type="entry name" value="Pantoate_ligase_C"/>
</dbReference>
<evidence type="ECO:0000256" key="5">
    <source>
        <dbReference type="ARBA" id="ARBA00022741"/>
    </source>
</evidence>
<dbReference type="Proteomes" id="UP000293874">
    <property type="component" value="Unassembled WGS sequence"/>
</dbReference>
<feature type="binding site" evidence="8">
    <location>
        <position position="61"/>
    </location>
    <ligand>
        <name>beta-alanine</name>
        <dbReference type="ChEBI" id="CHEBI:57966"/>
    </ligand>
</feature>
<dbReference type="PANTHER" id="PTHR21299:SF1">
    <property type="entry name" value="PANTOATE--BETA-ALANINE LIGASE"/>
    <property type="match status" value="1"/>
</dbReference>
<organism evidence="9 10">
    <name type="scientific">Pseudobacter ginsenosidimutans</name>
    <dbReference type="NCBI Taxonomy" id="661488"/>
    <lineage>
        <taxon>Bacteria</taxon>
        <taxon>Pseudomonadati</taxon>
        <taxon>Bacteroidota</taxon>
        <taxon>Chitinophagia</taxon>
        <taxon>Chitinophagales</taxon>
        <taxon>Chitinophagaceae</taxon>
        <taxon>Pseudobacter</taxon>
    </lineage>
</organism>
<dbReference type="PANTHER" id="PTHR21299">
    <property type="entry name" value="CYTIDYLATE KINASE/PANTOATE-BETA-ALANINE LIGASE"/>
    <property type="match status" value="1"/>
</dbReference>
<evidence type="ECO:0000313" key="10">
    <source>
        <dbReference type="Proteomes" id="UP000293874"/>
    </source>
</evidence>
<evidence type="ECO:0000313" key="9">
    <source>
        <dbReference type="EMBL" id="RZS76401.1"/>
    </source>
</evidence>
<evidence type="ECO:0000256" key="6">
    <source>
        <dbReference type="ARBA" id="ARBA00022840"/>
    </source>
</evidence>
<dbReference type="EMBL" id="SGXA01000001">
    <property type="protein sequence ID" value="RZS76401.1"/>
    <property type="molecule type" value="Genomic_DNA"/>
</dbReference>
<name>A0A4Q7N5R4_9BACT</name>
<evidence type="ECO:0000256" key="1">
    <source>
        <dbReference type="ARBA" id="ARBA00004990"/>
    </source>
</evidence>
<dbReference type="AlphaFoldDB" id="A0A4Q7N5R4"/>
<keyword evidence="3 8" id="KW-0436">Ligase</keyword>
<keyword evidence="5 8" id="KW-0547">Nucleotide-binding</keyword>
<feature type="binding site" evidence="8">
    <location>
        <begin position="186"/>
        <end position="189"/>
    </location>
    <ligand>
        <name>ATP</name>
        <dbReference type="ChEBI" id="CHEBI:30616"/>
    </ligand>
</feature>
<dbReference type="Gene3D" id="3.30.1300.10">
    <property type="entry name" value="Pantoate-beta-alanine ligase, C-terminal domain"/>
    <property type="match status" value="1"/>
</dbReference>
<evidence type="ECO:0000256" key="7">
    <source>
        <dbReference type="ARBA" id="ARBA00048258"/>
    </source>
</evidence>
<accession>A0A4Q7N5R4</accession>
<dbReference type="SUPFAM" id="SSF52374">
    <property type="entry name" value="Nucleotidylyl transferase"/>
    <property type="match status" value="1"/>
</dbReference>
<comment type="pathway">
    <text evidence="1 8">Cofactor biosynthesis; (R)-pantothenate biosynthesis; (R)-pantothenate from (R)-pantoate and beta-alanine: step 1/1.</text>
</comment>
<sequence length="285" mass="31892">MIIIKQAVRLQEYLTQQAGRGLISGFVPTMGALHQGHLSLIAESRKHAGITVCSIFVNPTQFNDPKDFDKYPKTLEQDILLLEKAGTDILFLPSVNEMYPEGLTNLEHYDLGYLETILDGKFRPGHFQGVCQVMYRLLKLVDPDLLFMGQKDYQQCMVVKRLLAIMESKTKLVPSPTVRESSGLAMSSRNMRLSADQRSEAVDISKILQFIKENLRSQSLPALKADATEKLQQSGFRVDYVEICNADTLEPLESWDGKTPLVALVAAFLGDIRLIDNMILTEIGG</sequence>
<dbReference type="OrthoDB" id="9773087at2"/>
<dbReference type="CDD" id="cd00560">
    <property type="entry name" value="PanC"/>
    <property type="match status" value="1"/>
</dbReference>
<comment type="function">
    <text evidence="8">Catalyzes the condensation of pantoate with beta-alanine in an ATP-dependent reaction via a pantoyl-adenylate intermediate.</text>
</comment>
<dbReference type="GO" id="GO:0004592">
    <property type="term" value="F:pantoate-beta-alanine ligase activity"/>
    <property type="evidence" value="ECO:0007669"/>
    <property type="project" value="UniProtKB-UniRule"/>
</dbReference>
<keyword evidence="10" id="KW-1185">Reference proteome</keyword>
<dbReference type="GO" id="GO:0005829">
    <property type="term" value="C:cytosol"/>
    <property type="evidence" value="ECO:0007669"/>
    <property type="project" value="TreeGrafter"/>
</dbReference>
<dbReference type="InterPro" id="IPR003721">
    <property type="entry name" value="Pantoate_ligase"/>
</dbReference>
<dbReference type="NCBIfam" id="TIGR00125">
    <property type="entry name" value="cyt_tran_rel"/>
    <property type="match status" value="1"/>
</dbReference>
<comment type="subunit">
    <text evidence="8">Homodimer.</text>
</comment>
<feature type="binding site" evidence="8">
    <location>
        <begin position="149"/>
        <end position="152"/>
    </location>
    <ligand>
        <name>ATP</name>
        <dbReference type="ChEBI" id="CHEBI:30616"/>
    </ligand>
</feature>
<comment type="catalytic activity">
    <reaction evidence="7 8">
        <text>(R)-pantoate + beta-alanine + ATP = (R)-pantothenate + AMP + diphosphate + H(+)</text>
        <dbReference type="Rhea" id="RHEA:10912"/>
        <dbReference type="ChEBI" id="CHEBI:15378"/>
        <dbReference type="ChEBI" id="CHEBI:15980"/>
        <dbReference type="ChEBI" id="CHEBI:29032"/>
        <dbReference type="ChEBI" id="CHEBI:30616"/>
        <dbReference type="ChEBI" id="CHEBI:33019"/>
        <dbReference type="ChEBI" id="CHEBI:57966"/>
        <dbReference type="ChEBI" id="CHEBI:456215"/>
        <dbReference type="EC" id="6.3.2.1"/>
    </reaction>
</comment>
<feature type="binding site" evidence="8">
    <location>
        <position position="178"/>
    </location>
    <ligand>
        <name>ATP</name>
        <dbReference type="ChEBI" id="CHEBI:30616"/>
    </ligand>
</feature>
<dbReference type="NCBIfam" id="TIGR00018">
    <property type="entry name" value="panC"/>
    <property type="match status" value="1"/>
</dbReference>
<keyword evidence="8" id="KW-0963">Cytoplasm</keyword>
<comment type="subcellular location">
    <subcellularLocation>
        <location evidence="8">Cytoplasm</location>
    </subcellularLocation>
</comment>
<dbReference type="Pfam" id="PF02569">
    <property type="entry name" value="Pantoate_ligase"/>
    <property type="match status" value="1"/>
</dbReference>
<comment type="caution">
    <text evidence="9">The sequence shown here is derived from an EMBL/GenBank/DDBJ whole genome shotgun (WGS) entry which is preliminary data.</text>
</comment>
<feature type="binding site" evidence="8">
    <location>
        <position position="155"/>
    </location>
    <ligand>
        <name>(R)-pantoate</name>
        <dbReference type="ChEBI" id="CHEBI:15980"/>
    </ligand>
</feature>
<dbReference type="HAMAP" id="MF_00158">
    <property type="entry name" value="PanC"/>
    <property type="match status" value="1"/>
</dbReference>
<dbReference type="RefSeq" id="WP_130540702.1">
    <property type="nucleotide sequence ID" value="NZ_CP042431.1"/>
</dbReference>
<evidence type="ECO:0000256" key="4">
    <source>
        <dbReference type="ARBA" id="ARBA00022655"/>
    </source>
</evidence>
<reference evidence="9 10" key="1">
    <citation type="submission" date="2019-02" db="EMBL/GenBank/DDBJ databases">
        <title>Genomic Encyclopedia of Type Strains, Phase IV (KMG-IV): sequencing the most valuable type-strain genomes for metagenomic binning, comparative biology and taxonomic classification.</title>
        <authorList>
            <person name="Goeker M."/>
        </authorList>
    </citation>
    <scope>NUCLEOTIDE SEQUENCE [LARGE SCALE GENOMIC DNA]</scope>
    <source>
        <strain evidence="9 10">DSM 18116</strain>
    </source>
</reference>
<comment type="miscellaneous">
    <text evidence="8">The reaction proceeds by a bi uni uni bi ping pong mechanism.</text>
</comment>
<dbReference type="UniPathway" id="UPA00028">
    <property type="reaction ID" value="UER00005"/>
</dbReference>
<dbReference type="InterPro" id="IPR004821">
    <property type="entry name" value="Cyt_trans-like"/>
</dbReference>
<evidence type="ECO:0000256" key="8">
    <source>
        <dbReference type="HAMAP-Rule" id="MF_00158"/>
    </source>
</evidence>
<evidence type="ECO:0000256" key="3">
    <source>
        <dbReference type="ARBA" id="ARBA00022598"/>
    </source>
</evidence>
<feature type="binding site" evidence="8">
    <location>
        <begin position="30"/>
        <end position="37"/>
    </location>
    <ligand>
        <name>ATP</name>
        <dbReference type="ChEBI" id="CHEBI:30616"/>
    </ligand>
</feature>
<keyword evidence="4 8" id="KW-0566">Pantothenate biosynthesis</keyword>
<gene>
    <name evidence="8" type="primary">panC</name>
    <name evidence="9" type="ORF">EV199_2285</name>
</gene>
<keyword evidence="6 8" id="KW-0067">ATP-binding</keyword>
<dbReference type="InterPro" id="IPR014729">
    <property type="entry name" value="Rossmann-like_a/b/a_fold"/>
</dbReference>
<protein>
    <recommendedName>
        <fullName evidence="8">Pantothenate synthetase</fullName>
        <shortName evidence="8">PS</shortName>
        <ecNumber evidence="8">6.3.2.1</ecNumber>
    </recommendedName>
    <alternativeName>
        <fullName evidence="8">Pantoate--beta-alanine ligase</fullName>
    </alternativeName>
    <alternativeName>
        <fullName evidence="8">Pantoate-activating enzyme</fullName>
    </alternativeName>
</protein>
<dbReference type="GO" id="GO:0005524">
    <property type="term" value="F:ATP binding"/>
    <property type="evidence" value="ECO:0007669"/>
    <property type="project" value="UniProtKB-KW"/>
</dbReference>